<feature type="coiled-coil region" evidence="3">
    <location>
        <begin position="73"/>
        <end position="100"/>
    </location>
</feature>
<feature type="region of interest" description="Disordered" evidence="4">
    <location>
        <begin position="2509"/>
        <end position="2534"/>
    </location>
</feature>
<feature type="domain" description="Bacteriophage tail tape measure N-terminal" evidence="6">
    <location>
        <begin position="481"/>
        <end position="681"/>
    </location>
</feature>
<dbReference type="InterPro" id="IPR008258">
    <property type="entry name" value="Transglycosylase_SLT_dom_1"/>
</dbReference>
<evidence type="ECO:0000259" key="5">
    <source>
        <dbReference type="Pfam" id="PF01464"/>
    </source>
</evidence>
<keyword evidence="3" id="KW-0175">Coiled coil</keyword>
<evidence type="ECO:0000259" key="6">
    <source>
        <dbReference type="Pfam" id="PF06791"/>
    </source>
</evidence>
<dbReference type="Pfam" id="PF01464">
    <property type="entry name" value="SLT"/>
    <property type="match status" value="1"/>
</dbReference>
<gene>
    <name evidence="7" type="ORF">QO018_005135</name>
</gene>
<evidence type="ECO:0000256" key="1">
    <source>
        <dbReference type="ARBA" id="ARBA00007734"/>
    </source>
</evidence>
<evidence type="ECO:0000256" key="2">
    <source>
        <dbReference type="ARBA" id="ARBA00009387"/>
    </source>
</evidence>
<dbReference type="Gene3D" id="1.10.530.10">
    <property type="match status" value="1"/>
</dbReference>
<keyword evidence="8" id="KW-1185">Reference proteome</keyword>
<proteinExistence type="inferred from homology"/>
<dbReference type="InterPro" id="IPR009628">
    <property type="entry name" value="Phage_tape_measure_N"/>
</dbReference>
<comment type="similarity">
    <text evidence="1">Belongs to the transglycosylase Slt family.</text>
</comment>
<sequence length="2534" mass="261772">MTDQVESLDVGFQDGVSAGAKKATDAVTGLGDAFTATEAKAARAGKGTKKATDEVAAGAAAAGEAIDAYAGQVERADARVKRHSQTAEQLANKFDRTKREAAAVAKAIAPYQRALDDLEASSAGAAEKEELRATITAKMEAATGKARAAVARYFKDVEAGAAAATAAAGGLSAGMAAATASAGTWAGALGKVYETAGSASGGLTQAARALQALNADFRSGHASMADWAAGAKGLEASLRGVSAAQKAINDSVGLSRQTANTAVIGPTRYATTGRGSSGTGSITFGDDGSAQRLDDITAAFAEADAKLDAYRASLGLTDAAQQKYDAGLAELQATIRRAGMEEAEATRLLTAFAAAHDPAIKKAKDLAEAEAVAARKMAQEERDALARMSADWDAAVREREADAAMIIAAEKEAAAAVKQEETALRSLVGTLDRTFGAEEKLVAEQRLLDKAMTDGVGGIKLTKEQHEALSRALKDQHEIATRSATSTKLAAHESLNLGYQIQDFAVQVGSGQGFLTPLLQQAPQAVGAVGGVGRAVALLTSPFALAAGGALTVVGGLALIGSRALEINRQTRELTSTMRTYGTEAQTTAAGLREVAKALYEGGADRGDAYGTARMLASTRGLSAAMGREAATLGSDMAAGLGKSVEDASAQVVTLMTEGYPAIMKLQEAIGFLTPTEVEAIRTMAEHGRQADALAVALGALHRRFDGLRKDSMTPAGEAMHELGVQFNRMVDAVASSSLVISVEIALSDRFKLLADFFEDPGIVTFGKLAGAGLGAMSLTPNRIEIAAPTPADVQADLQKKIEGAKARLHGLETDRLADPAATALEIDRARNDIAELERRLDGINKRAAAAQTATAAASANVPAHRAANDLSADAIAFNAQTQKATEYVKAQTHEVDRLSESLRGNAVDRALATAAMRAQSEIRDQHLDGIPAENLLLLRQREAMLQLQVAVNDNNRASAAEVAGNHLLAQAYGASSAAVREAQIQAKALAEAARGTIEPYDAIVGRLRALDDAQREVATAQFDQTLRQQTEDAERLAEAWGKGAGAAREAALAAEALAEARKRGLDPSRDAGEIENLSAGILARDVAQRSQQFAQIAAEQRQAVDLANAEWSMLGQSNAERARSVAMLQAANDLRAKGADMTDAGTQAYIRQAGELARVNSELQEAAQNAANVVQPIGTAFEDVLVGASKAGDAVKALGEDMKRIAARQLVTKPFETWLSGSLTKLMSGPIQVANDNTPKPANDPGALDRIVSSVNGGLGSSPSNAMWVQVTGGAAALDLGAVASSGPLPVAIKDGGQVVDMLRSEARAQGVPEEVALAIGKIESGFRQYRDDGRVLTSSAGAMGVMQLMPDTAKWLGVDATDTRENVRGGIKYLAMLGRQFGGDWTRAAAAYNAGPGRVQDYLSSGRALPTETVTYVERFGKTVQTVSTDVATMGTRVGGVTQAQEDALQVQLDAVAAQKVAAGSAQDLTAAQSALVASVLGTATANDNAADTIAGTITVQSQAISSIGANAISAAEQMGDAADGAKALADASDSAGGTLMAGAQAVYSGFSTVISGVWNAVTSLFSAGSSAGGGAMAGNHQVGTAAGAISSGRSLVSAAQSAYQVATGTNALGTAATNFAMSATGQSLGLATSAVGEMGPVIPTLTETGTALTGAASTIGGAMPYGMIGGLGGSLIGNATGSKTLGAISGAGLGAGSAALGSYLATGAMMGPWGLAAAAVIGGIMAALGTQKPTVGPTVSSGLIRSADGKSVTSGGYLTDNKGDPAEAQRLGDTLATVVNAALIGGGTLTRDLGIGRTERKGLYASGSLPYRDFGDDVAGLMRYVLLEQGSLQGAGPAVTKAIQRSTAKDFEESAKDLALGANIDAGVTALKELDTSLAGITRSAKETTADALKPMLEELARAKSLDLGGEYVSLARGQLEAYLQQLKNPIDWTQGEQDMATLAGRFDAIREAAMQLDPALVTTVNAIETETRARIQRDTATSYDKQINEAQGRGYVDQITDLTKKRTVAERELAAVGLDSSRATTLFNSSLDGVLKTLTIKQLADVTKTFGGAIGDLADTMRQATQAANSSSGWLTIEQAIDPTRKAKASDVLRQAGVDAGTTFLNSDFPAVLQRFLDTANAGTATANDLRTAFYFVNTEMAAGTVSADQFNSVVGTIAQTYKDGQEKIKTANDNARQSWASVVSSSLQTTQSLVTQWQSLYDTLHNKRMANIVGDYSPLGPEAKLAEAAQQFRDALAVANDNDPTDKESLAAAEKLPALGDAYLKANNDFWANANPKAFEEVQAGLGTVESVASRQLSTAQQQLSYLSSLDATLKSLDSTVADQAKMEKILSTPRNWGATESVTANMQLALKTGYEGDFGAGGWQAWITQQPESTKAIARQVLTQMGQAWRINGFASGTPAAPPGWAWVGEQGPELMMMRGGEPVVPNGAAVAMAKSWEAAWQPANDRWSGSNVMTFQAAPADGGNALLASLVAQNAALIREVSQLRQEAARNARILAKLTEAGIEENARGHGRTASALNVQRDKERAA</sequence>
<organism evidence="7 8">
    <name type="scientific">Azospirillum picis</name>
    <dbReference type="NCBI Taxonomy" id="488438"/>
    <lineage>
        <taxon>Bacteria</taxon>
        <taxon>Pseudomonadati</taxon>
        <taxon>Pseudomonadota</taxon>
        <taxon>Alphaproteobacteria</taxon>
        <taxon>Rhodospirillales</taxon>
        <taxon>Azospirillaceae</taxon>
        <taxon>Azospirillum</taxon>
    </lineage>
</organism>
<dbReference type="Pfam" id="PF06791">
    <property type="entry name" value="TMP_2"/>
    <property type="match status" value="1"/>
</dbReference>
<dbReference type="RefSeq" id="WP_209988593.1">
    <property type="nucleotide sequence ID" value="NZ_JAGINO010000025.1"/>
</dbReference>
<evidence type="ECO:0000313" key="8">
    <source>
        <dbReference type="Proteomes" id="UP001244552"/>
    </source>
</evidence>
<evidence type="ECO:0008006" key="9">
    <source>
        <dbReference type="Google" id="ProtNLM"/>
    </source>
</evidence>
<dbReference type="InterPro" id="IPR023346">
    <property type="entry name" value="Lysozyme-like_dom_sf"/>
</dbReference>
<protein>
    <recommendedName>
        <fullName evidence="9">Transglycosylase SLT domain-containing protein</fullName>
    </recommendedName>
</protein>
<dbReference type="PANTHER" id="PTHR37423:SF2">
    <property type="entry name" value="MEMBRANE-BOUND LYTIC MUREIN TRANSGLYCOSYLASE C"/>
    <property type="match status" value="1"/>
</dbReference>
<comment type="caution">
    <text evidence="7">The sequence shown here is derived from an EMBL/GenBank/DDBJ whole genome shotgun (WGS) entry which is preliminary data.</text>
</comment>
<evidence type="ECO:0000313" key="7">
    <source>
        <dbReference type="EMBL" id="MDQ0536241.1"/>
    </source>
</evidence>
<dbReference type="SUPFAM" id="SSF53955">
    <property type="entry name" value="Lysozyme-like"/>
    <property type="match status" value="1"/>
</dbReference>
<comment type="similarity">
    <text evidence="2">Belongs to the virb1 family.</text>
</comment>
<evidence type="ECO:0000256" key="3">
    <source>
        <dbReference type="SAM" id="Coils"/>
    </source>
</evidence>
<name>A0ABU0MS38_9PROT</name>
<feature type="coiled-coil region" evidence="3">
    <location>
        <begin position="795"/>
        <end position="854"/>
    </location>
</feature>
<reference evidence="7 8" key="1">
    <citation type="submission" date="2023-07" db="EMBL/GenBank/DDBJ databases">
        <title>Genomic Encyclopedia of Type Strains, Phase IV (KMG-IV): sequencing the most valuable type-strain genomes for metagenomic binning, comparative biology and taxonomic classification.</title>
        <authorList>
            <person name="Goeker M."/>
        </authorList>
    </citation>
    <scope>NUCLEOTIDE SEQUENCE [LARGE SCALE GENOMIC DNA]</scope>
    <source>
        <strain evidence="7 8">DSM 19922</strain>
    </source>
</reference>
<dbReference type="CDD" id="cd00254">
    <property type="entry name" value="LT-like"/>
    <property type="match status" value="1"/>
</dbReference>
<dbReference type="EMBL" id="JAUSVU010000024">
    <property type="protein sequence ID" value="MDQ0536241.1"/>
    <property type="molecule type" value="Genomic_DNA"/>
</dbReference>
<accession>A0ABU0MS38</accession>
<evidence type="ECO:0000256" key="4">
    <source>
        <dbReference type="SAM" id="MobiDB-lite"/>
    </source>
</evidence>
<feature type="domain" description="Transglycosylase SLT" evidence="5">
    <location>
        <begin position="1305"/>
        <end position="1411"/>
    </location>
</feature>
<dbReference type="Proteomes" id="UP001244552">
    <property type="component" value="Unassembled WGS sequence"/>
</dbReference>
<dbReference type="PANTHER" id="PTHR37423">
    <property type="entry name" value="SOLUBLE LYTIC MUREIN TRANSGLYCOSYLASE-RELATED"/>
    <property type="match status" value="1"/>
</dbReference>